<feature type="compositionally biased region" description="Polar residues" evidence="2">
    <location>
        <begin position="187"/>
        <end position="199"/>
    </location>
</feature>
<keyword evidence="1" id="KW-0175">Coiled coil</keyword>
<dbReference type="PROSITE" id="PS51840">
    <property type="entry name" value="C2_NT"/>
    <property type="match status" value="1"/>
</dbReference>
<dbReference type="PANTHER" id="PTHR34452">
    <property type="entry name" value="MYOSIN HEAVY CHAIN-RELATED PROTEIN"/>
    <property type="match status" value="1"/>
</dbReference>
<evidence type="ECO:0000313" key="4">
    <source>
        <dbReference type="Proteomes" id="UP001652660"/>
    </source>
</evidence>
<dbReference type="GeneID" id="113725035"/>
<dbReference type="Proteomes" id="UP001652660">
    <property type="component" value="Chromosome 2c"/>
</dbReference>
<accession>A0A6P6VL91</accession>
<feature type="domain" description="C2 NT-type" evidence="3">
    <location>
        <begin position="5"/>
        <end position="140"/>
    </location>
</feature>
<feature type="coiled-coil region" evidence="1">
    <location>
        <begin position="525"/>
        <end position="552"/>
    </location>
</feature>
<organism evidence="4 5">
    <name type="scientific">Coffea arabica</name>
    <name type="common">Arabian coffee</name>
    <dbReference type="NCBI Taxonomy" id="13443"/>
    <lineage>
        <taxon>Eukaryota</taxon>
        <taxon>Viridiplantae</taxon>
        <taxon>Streptophyta</taxon>
        <taxon>Embryophyta</taxon>
        <taxon>Tracheophyta</taxon>
        <taxon>Spermatophyta</taxon>
        <taxon>Magnoliopsida</taxon>
        <taxon>eudicotyledons</taxon>
        <taxon>Gunneridae</taxon>
        <taxon>Pentapetalae</taxon>
        <taxon>asterids</taxon>
        <taxon>lamiids</taxon>
        <taxon>Gentianales</taxon>
        <taxon>Rubiaceae</taxon>
        <taxon>Ixoroideae</taxon>
        <taxon>Gardenieae complex</taxon>
        <taxon>Bertiereae - Coffeeae clade</taxon>
        <taxon>Coffeeae</taxon>
        <taxon>Coffea</taxon>
    </lineage>
</organism>
<keyword evidence="4" id="KW-1185">Reference proteome</keyword>
<feature type="region of interest" description="Disordered" evidence="2">
    <location>
        <begin position="180"/>
        <end position="199"/>
    </location>
</feature>
<dbReference type="Pfam" id="PF10358">
    <property type="entry name" value="NT-C2"/>
    <property type="match status" value="1"/>
</dbReference>
<feature type="coiled-coil region" evidence="1">
    <location>
        <begin position="268"/>
        <end position="337"/>
    </location>
</feature>
<feature type="coiled-coil region" evidence="1">
    <location>
        <begin position="441"/>
        <end position="482"/>
    </location>
</feature>
<feature type="region of interest" description="Disordered" evidence="2">
    <location>
        <begin position="338"/>
        <end position="357"/>
    </location>
</feature>
<evidence type="ECO:0000256" key="1">
    <source>
        <dbReference type="SAM" id="Coils"/>
    </source>
</evidence>
<dbReference type="OrthoDB" id="765176at2759"/>
<protein>
    <submittedName>
        <fullName evidence="5">Uncharacterized protein isoform X1</fullName>
    </submittedName>
</protein>
<evidence type="ECO:0000256" key="2">
    <source>
        <dbReference type="SAM" id="MobiDB-lite"/>
    </source>
</evidence>
<sequence>MFKSATWRSERKIKAVFKMQFQATQVPRLKAKTLAISLVPADVGRPSVRLGKSSIREGTCSWESPVYETVKLVKETKTGKFRGKIYHFIVSAGSSKAGLLGEASIDFVDFLEATYPVMVSLPIEATNSGAILHVTIQKLERTLDERYIEENESPTTNYHNGILEMQLLDSENSQKTNLEFTEGEQPNRITSQYPEQNGSVEDTRFDDASAYRVCLTTADNTLERVSLDADPPGHVYQRYSDGLLKDTSDESVIDTTTSLQEKYARDRIQEASNDVGRLNTRIKMLERQGEVSELELQSLRRQMAKESRKVKELSEQIVALKSERDILKKECEQLKSSPKGINQEEISNNSGTETKNVSEISEQIKQQLHREKHLSKKLRSQLQKTEDSNSELILAVRDLKEVLSRKDKEIAHLAGQIQANQNEVTLELEETHEEHNKADEVELLKQERANLFAEMEISRKEKEELKKCIQQFTLDNENLKKEKAAVYSDLEQKQGAMMEIQHEYLLSTRTVKQLKEETKNQAILYSEYLTIIDELKTKVQSLEEELEKEAKYFQDNLTAEGRAMVEQEQRAIQAEEALTKANWSNTKETEHLREELKRKSEELISKIDENEKLTAQAVAEGNQLRMHSKFLEKLLQKANDEIQLSKNEYERKLLDLSKGIHLEAQSMGMVSQRVDGAKANDVKANNREDGRLKHEKSAHSQARYEIGTMINDKEQRKREYGDSKMLQKWTEQKEELERELLLVKMEAEKLIEENITLRNLIDEKSKRDEILHPEVEKLVIQYHKSKCSSQEMKLENRDLKKHVSKLQVDPNKKKETKPVKDVVMCDKTPEEGMHSLGMLKSNESEIAKSQRDQISSQRELNLGNHHANHIADLAEFSSEVTFLKELNTHLALELKEMQERYSEMSLKFAEVEGERQQLVMTLRNLKNGKKT</sequence>
<dbReference type="InterPro" id="IPR019448">
    <property type="entry name" value="NT-C2"/>
</dbReference>
<proteinExistence type="predicted"/>
<reference evidence="5" key="2">
    <citation type="submission" date="2025-08" db="UniProtKB">
        <authorList>
            <consortium name="RefSeq"/>
        </authorList>
    </citation>
    <scope>IDENTIFICATION</scope>
    <source>
        <tissue evidence="5">Leaves</tissue>
    </source>
</reference>
<dbReference type="AlphaFoldDB" id="A0A6P6VL91"/>
<evidence type="ECO:0000259" key="3">
    <source>
        <dbReference type="PROSITE" id="PS51840"/>
    </source>
</evidence>
<feature type="coiled-coil region" evidence="1">
    <location>
        <begin position="726"/>
        <end position="767"/>
    </location>
</feature>
<gene>
    <name evidence="5" type="primary">LOC113725035</name>
</gene>
<reference evidence="4" key="1">
    <citation type="journal article" date="2025" name="Foods">
        <title>Unveiling the Microbial Signatures of Arabica Coffee Cherries: Insights into Ripeness Specific Diversity, Functional Traits, and Implications for Quality and Safety.</title>
        <authorList>
            <consortium name="RefSeq"/>
            <person name="Tenea G.N."/>
            <person name="Cifuentes V."/>
            <person name="Reyes P."/>
            <person name="Cevallos-Vallejos M."/>
        </authorList>
    </citation>
    <scope>NUCLEOTIDE SEQUENCE [LARGE SCALE GENOMIC DNA]</scope>
</reference>
<name>A0A6P6VL91_COFAR</name>
<feature type="coiled-coil region" evidence="1">
    <location>
        <begin position="586"/>
        <end position="655"/>
    </location>
</feature>
<evidence type="ECO:0000313" key="5">
    <source>
        <dbReference type="RefSeq" id="XP_027103799.2"/>
    </source>
</evidence>
<dbReference type="RefSeq" id="XP_027103799.2">
    <property type="nucleotide sequence ID" value="XM_027247998.2"/>
</dbReference>
<dbReference type="PANTHER" id="PTHR34452:SF14">
    <property type="entry name" value="MYOSIN HEAVY CHAIN, MUSCLE"/>
    <property type="match status" value="1"/>
</dbReference>